<sequence length="213" mass="21598">IPPLAAIGIVVACCAVAGLGAGALLSGGDDGKDSGKKSSDQAGQNPAPGADGKAGDGDKSDDPALPQAKALDALLKDSNSSRDAVINSVESIKSCKNLDKAAADLHGAAGQRNALVERLDRMPLDKLPGQAALKAQLKKAWQSSAAADNHYAAWAGKVGDKHGCPKGKARTTPELGRANKASGDATGAKQQAATLWNAIATKYGLTPHQYTQL</sequence>
<name>A0ABR5IZZ0_9ACTN</name>
<protein>
    <submittedName>
        <fullName evidence="3">Uncharacterized protein</fullName>
    </submittedName>
</protein>
<feature type="non-terminal residue" evidence="3">
    <location>
        <position position="1"/>
    </location>
</feature>
<feature type="compositionally biased region" description="Basic and acidic residues" evidence="1">
    <location>
        <begin position="53"/>
        <end position="62"/>
    </location>
</feature>
<comment type="caution">
    <text evidence="3">The sequence shown here is derived from an EMBL/GenBank/DDBJ whole genome shotgun (WGS) entry which is preliminary data.</text>
</comment>
<dbReference type="EMBL" id="LGUT01002697">
    <property type="protein sequence ID" value="KOG86662.1"/>
    <property type="molecule type" value="Genomic_DNA"/>
</dbReference>
<feature type="region of interest" description="Disordered" evidence="1">
    <location>
        <begin position="163"/>
        <end position="186"/>
    </location>
</feature>
<keyword evidence="2" id="KW-0732">Signal</keyword>
<evidence type="ECO:0000313" key="4">
    <source>
        <dbReference type="Proteomes" id="UP000037020"/>
    </source>
</evidence>
<feature type="compositionally biased region" description="Basic and acidic residues" evidence="1">
    <location>
        <begin position="29"/>
        <end position="39"/>
    </location>
</feature>
<keyword evidence="4" id="KW-1185">Reference proteome</keyword>
<evidence type="ECO:0000256" key="2">
    <source>
        <dbReference type="SAM" id="SignalP"/>
    </source>
</evidence>
<proteinExistence type="predicted"/>
<feature type="signal peptide" evidence="2">
    <location>
        <begin position="1"/>
        <end position="17"/>
    </location>
</feature>
<accession>A0ABR5IZZ0</accession>
<feature type="region of interest" description="Disordered" evidence="1">
    <location>
        <begin position="27"/>
        <end position="67"/>
    </location>
</feature>
<organism evidence="3 4">
    <name type="scientific">Streptomyces varsoviensis</name>
    <dbReference type="NCBI Taxonomy" id="67373"/>
    <lineage>
        <taxon>Bacteria</taxon>
        <taxon>Bacillati</taxon>
        <taxon>Actinomycetota</taxon>
        <taxon>Actinomycetes</taxon>
        <taxon>Kitasatosporales</taxon>
        <taxon>Streptomycetaceae</taxon>
        <taxon>Streptomyces</taxon>
    </lineage>
</organism>
<evidence type="ECO:0000256" key="1">
    <source>
        <dbReference type="SAM" id="MobiDB-lite"/>
    </source>
</evidence>
<gene>
    <name evidence="3" type="ORF">ADK38_29800</name>
</gene>
<reference evidence="3 4" key="1">
    <citation type="submission" date="2015-07" db="EMBL/GenBank/DDBJ databases">
        <authorList>
            <person name="Ju K.-S."/>
            <person name="Doroghazi J.R."/>
            <person name="Metcalf W.W."/>
        </authorList>
    </citation>
    <scope>NUCLEOTIDE SEQUENCE [LARGE SCALE GENOMIC DNA]</scope>
    <source>
        <strain evidence="3 4">NRRL B-3589</strain>
    </source>
</reference>
<evidence type="ECO:0000313" key="3">
    <source>
        <dbReference type="EMBL" id="KOG86662.1"/>
    </source>
</evidence>
<feature type="chain" id="PRO_5047129729" evidence="2">
    <location>
        <begin position="18"/>
        <end position="213"/>
    </location>
</feature>
<dbReference type="Proteomes" id="UP000037020">
    <property type="component" value="Unassembled WGS sequence"/>
</dbReference>